<dbReference type="PANTHER" id="PTHR11439:SF467">
    <property type="entry name" value="INTEGRASE CATALYTIC DOMAIN-CONTAINING PROTEIN"/>
    <property type="match status" value="1"/>
</dbReference>
<evidence type="ECO:0000313" key="4">
    <source>
        <dbReference type="Proteomes" id="UP000321947"/>
    </source>
</evidence>
<feature type="region of interest" description="Disordered" evidence="1">
    <location>
        <begin position="402"/>
        <end position="428"/>
    </location>
</feature>
<proteinExistence type="predicted"/>
<reference evidence="3 4" key="1">
    <citation type="submission" date="2019-08" db="EMBL/GenBank/DDBJ databases">
        <title>Draft genome sequences of two oriental melons (Cucumis melo L. var makuwa).</title>
        <authorList>
            <person name="Kwon S.-Y."/>
        </authorList>
    </citation>
    <scope>NUCLEOTIDE SEQUENCE [LARGE SCALE GENOMIC DNA]</scope>
    <source>
        <strain evidence="4">cv. Chang Bougi</strain>
        <tissue evidence="3">Leaf</tissue>
    </source>
</reference>
<accession>A0A5D3C8E2</accession>
<feature type="compositionally biased region" description="Polar residues" evidence="1">
    <location>
        <begin position="106"/>
        <end position="118"/>
    </location>
</feature>
<sequence length="835" mass="93359">MDDHMTEDAPEDAKKKKDCLLDDARLYLQMKNSIESKEQVHRMFEVCMQFFRAEQKAEFVTNYFMCLKKITAEAHILSDSKIPSLDDTFTRVLRIESSPNGVSTFQSISAPISKNNNPRAPRAMDGNVQRKSYDHRKPDSTEIVCNYCQVSVTISADEYAKVSELPRFITSVIFLYSCCPRPFSPAPFPSVTLADGSTSSVLGSSTIHLTPSFSLSSDRVTKKILVEDESGGLYVFDHQVSQAVVCPIVPSPFEVHCRLGHPSLFVLKKLYPEFRMPSSLLNGEIPYRVLFPTKSLFPIAPKIFGCVCFVRDICPRHTKLDLKSLKCIFLGYSRVQKGYCCYCPTLKRYLVSLDVAFFEDIPFTSSPSSLRQGEDDNFFIYEITFPTDAPPSRLLPSRVYSRRPLSQPSDSCPTSMPPSSSDLGPSDDLPIALRKGKRKCTYPISSFVFYHQLSAPTYAFITSPDSTSIPNTVHEALSHLGWQNAMIEEMTVLDDNGTWDLVSRLAGKKAIGCKWVFSVKVNPDGAVARLNARLVAKVMLKPMNVFLHGDLQEEVYMEQPPRFVAQGESVLLVVYVDDIVIAGNDASGISSLETFLQGKLGAKPSGTPMMPNQQLVKEGKLCKDPKRYRRLVEKLNYLTVTRPDIAYSVSVVSQFMSSPTMDHWAAVEQILCYLKAAPGCGNLVSWKSKKQNVVSRSSAELEYRAMTQSVCEIVWIHQLLSEIGFSITVPAKSWCDNQVALHIASNPVYKEEDTSKMPLELGTALSIEREQIDDPEIRVHALEAIYMIILQEVEVYQTPNSSCRKFPATVRSLLLRTVILQTPSSTTNPAPMIAP</sequence>
<evidence type="ECO:0000313" key="3">
    <source>
        <dbReference type="EMBL" id="TYK07745.1"/>
    </source>
</evidence>
<dbReference type="SUPFAM" id="SSF56672">
    <property type="entry name" value="DNA/RNA polymerases"/>
    <property type="match status" value="1"/>
</dbReference>
<dbReference type="AlphaFoldDB" id="A0A5D3C8E2"/>
<dbReference type="CDD" id="cd09272">
    <property type="entry name" value="RNase_HI_RT_Ty1"/>
    <property type="match status" value="1"/>
</dbReference>
<name>A0A5D3C8E2_CUCMM</name>
<comment type="caution">
    <text evidence="3">The sequence shown here is derived from an EMBL/GenBank/DDBJ whole genome shotgun (WGS) entry which is preliminary data.</text>
</comment>
<evidence type="ECO:0000256" key="1">
    <source>
        <dbReference type="SAM" id="MobiDB-lite"/>
    </source>
</evidence>
<dbReference type="InterPro" id="IPR043502">
    <property type="entry name" value="DNA/RNA_pol_sf"/>
</dbReference>
<gene>
    <name evidence="3" type="ORF">E5676_scaffold1737G00160</name>
</gene>
<dbReference type="EMBL" id="SSTD01013081">
    <property type="protein sequence ID" value="TYK07745.1"/>
    <property type="molecule type" value="Genomic_DNA"/>
</dbReference>
<dbReference type="Pfam" id="PF25597">
    <property type="entry name" value="SH3_retrovirus"/>
    <property type="match status" value="1"/>
</dbReference>
<feature type="compositionally biased region" description="Polar residues" evidence="1">
    <location>
        <begin position="404"/>
        <end position="414"/>
    </location>
</feature>
<feature type="region of interest" description="Disordered" evidence="1">
    <location>
        <begin position="106"/>
        <end position="134"/>
    </location>
</feature>
<protein>
    <submittedName>
        <fullName evidence="3">Putative Polyprotein</fullName>
    </submittedName>
</protein>
<organism evidence="3 4">
    <name type="scientific">Cucumis melo var. makuwa</name>
    <name type="common">Oriental melon</name>
    <dbReference type="NCBI Taxonomy" id="1194695"/>
    <lineage>
        <taxon>Eukaryota</taxon>
        <taxon>Viridiplantae</taxon>
        <taxon>Streptophyta</taxon>
        <taxon>Embryophyta</taxon>
        <taxon>Tracheophyta</taxon>
        <taxon>Spermatophyta</taxon>
        <taxon>Magnoliopsida</taxon>
        <taxon>eudicotyledons</taxon>
        <taxon>Gunneridae</taxon>
        <taxon>Pentapetalae</taxon>
        <taxon>rosids</taxon>
        <taxon>fabids</taxon>
        <taxon>Cucurbitales</taxon>
        <taxon>Cucurbitaceae</taxon>
        <taxon>Benincaseae</taxon>
        <taxon>Cucumis</taxon>
    </lineage>
</organism>
<feature type="domain" description="Retroviral polymerase SH3-like" evidence="2">
    <location>
        <begin position="306"/>
        <end position="367"/>
    </location>
</feature>
<evidence type="ECO:0000259" key="2">
    <source>
        <dbReference type="Pfam" id="PF25597"/>
    </source>
</evidence>
<dbReference type="InterPro" id="IPR057670">
    <property type="entry name" value="SH3_retrovirus"/>
</dbReference>
<feature type="compositionally biased region" description="Low complexity" evidence="1">
    <location>
        <begin position="417"/>
        <end position="428"/>
    </location>
</feature>
<dbReference type="PANTHER" id="PTHR11439">
    <property type="entry name" value="GAG-POL-RELATED RETROTRANSPOSON"/>
    <property type="match status" value="1"/>
</dbReference>
<dbReference type="Proteomes" id="UP000321947">
    <property type="component" value="Unassembled WGS sequence"/>
</dbReference>